<dbReference type="AlphaFoldDB" id="X1TS58"/>
<dbReference type="NCBIfam" id="TIGR00115">
    <property type="entry name" value="tig"/>
    <property type="match status" value="1"/>
</dbReference>
<accession>X1TS58</accession>
<dbReference type="EMBL" id="BARW01026684">
    <property type="protein sequence ID" value="GAJ08168.1"/>
    <property type="molecule type" value="Genomic_DNA"/>
</dbReference>
<name>X1TS58_9ZZZZ</name>
<evidence type="ECO:0000256" key="2">
    <source>
        <dbReference type="ARBA" id="ARBA00005464"/>
    </source>
</evidence>
<evidence type="ECO:0000256" key="5">
    <source>
        <dbReference type="ARBA" id="ARBA00023186"/>
    </source>
</evidence>
<dbReference type="FunFam" id="3.10.50.40:FF:000001">
    <property type="entry name" value="Trigger factor"/>
    <property type="match status" value="1"/>
</dbReference>
<dbReference type="SUPFAM" id="SSF54534">
    <property type="entry name" value="FKBP-like"/>
    <property type="match status" value="1"/>
</dbReference>
<dbReference type="Gene3D" id="3.10.50.40">
    <property type="match status" value="1"/>
</dbReference>
<keyword evidence="5" id="KW-0143">Chaperone</keyword>
<evidence type="ECO:0000256" key="6">
    <source>
        <dbReference type="ARBA" id="ARBA00023235"/>
    </source>
</evidence>
<dbReference type="GO" id="GO:0044183">
    <property type="term" value="F:protein folding chaperone"/>
    <property type="evidence" value="ECO:0007669"/>
    <property type="project" value="TreeGrafter"/>
</dbReference>
<comment type="caution">
    <text evidence="8">The sequence shown here is derived from an EMBL/GenBank/DDBJ whole genome shotgun (WGS) entry which is preliminary data.</text>
</comment>
<comment type="similarity">
    <text evidence="2">Belongs to the FKBP-type PPIase family. Tig subfamily.</text>
</comment>
<protein>
    <recommendedName>
        <fullName evidence="3">peptidylprolyl isomerase</fullName>
        <ecNumber evidence="3">5.2.1.8</ecNumber>
    </recommendedName>
</protein>
<proteinExistence type="inferred from homology"/>
<sequence length="258" mass="28332">ALGTIGRRVTVAVPADQVEKEVVKKLKSLAKSARLPGFRPGKAPIKIVENRYGGDVLNEVASGLIESSLREALTQENLVPVGGPSVEPRKLGRGENLEYVASFDVYPEIGKLDISGVRIERPVYEVDDSDIDATIETMRKQRQTWNPLDRPAQEKDQILIDFTGTVNGDPFPGNTAEKFALVLGEQSLLAEFEDGLKGCRKNQKISLDVNFPENYHGKEVAGKLAKFDITVREVSEPVLPEIDEEFIKSFGIADGGKE</sequence>
<dbReference type="GO" id="GO:0043335">
    <property type="term" value="P:protein unfolding"/>
    <property type="evidence" value="ECO:0007669"/>
    <property type="project" value="TreeGrafter"/>
</dbReference>
<dbReference type="GO" id="GO:0051083">
    <property type="term" value="P:'de novo' cotranslational protein folding"/>
    <property type="evidence" value="ECO:0007669"/>
    <property type="project" value="TreeGrafter"/>
</dbReference>
<feature type="domain" description="PPIase FKBP-type" evidence="7">
    <location>
        <begin position="155"/>
        <end position="240"/>
    </location>
</feature>
<keyword evidence="4" id="KW-0697">Rotamase</keyword>
<dbReference type="InterPro" id="IPR001179">
    <property type="entry name" value="PPIase_FKBP_dom"/>
</dbReference>
<comment type="catalytic activity">
    <reaction evidence="1">
        <text>[protein]-peptidylproline (omega=180) = [protein]-peptidylproline (omega=0)</text>
        <dbReference type="Rhea" id="RHEA:16237"/>
        <dbReference type="Rhea" id="RHEA-COMP:10747"/>
        <dbReference type="Rhea" id="RHEA-COMP:10748"/>
        <dbReference type="ChEBI" id="CHEBI:83833"/>
        <dbReference type="ChEBI" id="CHEBI:83834"/>
        <dbReference type="EC" id="5.2.1.8"/>
    </reaction>
</comment>
<dbReference type="Pfam" id="PF05697">
    <property type="entry name" value="Trigger_N"/>
    <property type="match status" value="1"/>
</dbReference>
<evidence type="ECO:0000256" key="1">
    <source>
        <dbReference type="ARBA" id="ARBA00000971"/>
    </source>
</evidence>
<evidence type="ECO:0000256" key="4">
    <source>
        <dbReference type="ARBA" id="ARBA00023110"/>
    </source>
</evidence>
<feature type="non-terminal residue" evidence="8">
    <location>
        <position position="258"/>
    </location>
</feature>
<dbReference type="Pfam" id="PF00254">
    <property type="entry name" value="FKBP_C"/>
    <property type="match status" value="1"/>
</dbReference>
<evidence type="ECO:0000259" key="7">
    <source>
        <dbReference type="PROSITE" id="PS50059"/>
    </source>
</evidence>
<dbReference type="GO" id="GO:0015031">
    <property type="term" value="P:protein transport"/>
    <property type="evidence" value="ECO:0007669"/>
    <property type="project" value="InterPro"/>
</dbReference>
<evidence type="ECO:0000256" key="3">
    <source>
        <dbReference type="ARBA" id="ARBA00013194"/>
    </source>
</evidence>
<dbReference type="InterPro" id="IPR046357">
    <property type="entry name" value="PPIase_dom_sf"/>
</dbReference>
<dbReference type="GO" id="GO:0043022">
    <property type="term" value="F:ribosome binding"/>
    <property type="evidence" value="ECO:0007669"/>
    <property type="project" value="TreeGrafter"/>
</dbReference>
<keyword evidence="6" id="KW-0413">Isomerase</keyword>
<evidence type="ECO:0000313" key="8">
    <source>
        <dbReference type="EMBL" id="GAJ08168.1"/>
    </source>
</evidence>
<dbReference type="PROSITE" id="PS50059">
    <property type="entry name" value="FKBP_PPIASE"/>
    <property type="match status" value="1"/>
</dbReference>
<dbReference type="PANTHER" id="PTHR30560">
    <property type="entry name" value="TRIGGER FACTOR CHAPERONE AND PEPTIDYL-PROLYL CIS/TRANS ISOMERASE"/>
    <property type="match status" value="1"/>
</dbReference>
<organism evidence="8">
    <name type="scientific">marine sediment metagenome</name>
    <dbReference type="NCBI Taxonomy" id="412755"/>
    <lineage>
        <taxon>unclassified sequences</taxon>
        <taxon>metagenomes</taxon>
        <taxon>ecological metagenomes</taxon>
    </lineage>
</organism>
<dbReference type="InterPro" id="IPR005215">
    <property type="entry name" value="Trig_fac"/>
</dbReference>
<dbReference type="InterPro" id="IPR008881">
    <property type="entry name" value="Trigger_fac_ribosome-bd_bac"/>
</dbReference>
<reference evidence="8" key="1">
    <citation type="journal article" date="2014" name="Front. Microbiol.">
        <title>High frequency of phylogenetically diverse reductive dehalogenase-homologous genes in deep subseafloor sedimentary metagenomes.</title>
        <authorList>
            <person name="Kawai M."/>
            <person name="Futagami T."/>
            <person name="Toyoda A."/>
            <person name="Takaki Y."/>
            <person name="Nishi S."/>
            <person name="Hori S."/>
            <person name="Arai W."/>
            <person name="Tsubouchi T."/>
            <person name="Morono Y."/>
            <person name="Uchiyama I."/>
            <person name="Ito T."/>
            <person name="Fujiyama A."/>
            <person name="Inagaki F."/>
            <person name="Takami H."/>
        </authorList>
    </citation>
    <scope>NUCLEOTIDE SEQUENCE</scope>
    <source>
        <strain evidence="8">Expedition CK06-06</strain>
    </source>
</reference>
<dbReference type="SUPFAM" id="SSF102735">
    <property type="entry name" value="Trigger factor ribosome-binding domain"/>
    <property type="match status" value="1"/>
</dbReference>
<dbReference type="PANTHER" id="PTHR30560:SF3">
    <property type="entry name" value="TRIGGER FACTOR-LIKE PROTEIN TIG, CHLOROPLASTIC"/>
    <property type="match status" value="1"/>
</dbReference>
<gene>
    <name evidence="8" type="ORF">S12H4_43473</name>
</gene>
<feature type="non-terminal residue" evidence="8">
    <location>
        <position position="1"/>
    </location>
</feature>
<dbReference type="EC" id="5.2.1.8" evidence="3"/>
<dbReference type="Gene3D" id="3.30.70.1050">
    <property type="entry name" value="Trigger factor ribosome-binding domain"/>
    <property type="match status" value="1"/>
</dbReference>
<dbReference type="InterPro" id="IPR036611">
    <property type="entry name" value="Trigger_fac_ribosome-bd_sf"/>
</dbReference>
<dbReference type="GO" id="GO:0003755">
    <property type="term" value="F:peptidyl-prolyl cis-trans isomerase activity"/>
    <property type="evidence" value="ECO:0007669"/>
    <property type="project" value="UniProtKB-KW"/>
</dbReference>